<evidence type="ECO:0000256" key="3">
    <source>
        <dbReference type="ARBA" id="ARBA00023015"/>
    </source>
</evidence>
<dbReference type="InterPro" id="IPR011129">
    <property type="entry name" value="CSD"/>
</dbReference>
<dbReference type="EMBL" id="AP019368">
    <property type="protein sequence ID" value="BBH52296.1"/>
    <property type="molecule type" value="Genomic_DNA"/>
</dbReference>
<dbReference type="Gene3D" id="2.40.50.140">
    <property type="entry name" value="Nucleic acid-binding proteins"/>
    <property type="match status" value="1"/>
</dbReference>
<reference evidence="8 9" key="1">
    <citation type="submission" date="2018-12" db="EMBL/GenBank/DDBJ databases">
        <title>Rubrispira sanarue gen. nov., sp., nov., a member of the order Silvanigrellales, isolated from a brackish lake in Hamamatsu Japan.</title>
        <authorList>
            <person name="Maejima Y."/>
            <person name="Iino T."/>
            <person name="Muraguchi Y."/>
            <person name="Fukuda K."/>
            <person name="Nojiri H."/>
            <person name="Ohkuma M."/>
            <person name="Moriuchi R."/>
            <person name="Dohra H."/>
            <person name="Kimbara K."/>
            <person name="Shintani M."/>
        </authorList>
    </citation>
    <scope>NUCLEOTIDE SEQUENCE [LARGE SCALE GENOMIC DNA]</scope>
    <source>
        <strain evidence="8 9">RF1110005</strain>
    </source>
</reference>
<evidence type="ECO:0000313" key="8">
    <source>
        <dbReference type="EMBL" id="BBH52296.1"/>
    </source>
</evidence>
<evidence type="ECO:0000256" key="1">
    <source>
        <dbReference type="ARBA" id="ARBA00004496"/>
    </source>
</evidence>
<dbReference type="PIRSF" id="PIRSF002599">
    <property type="entry name" value="Cold_shock_A"/>
    <property type="match status" value="1"/>
</dbReference>
<evidence type="ECO:0000256" key="2">
    <source>
        <dbReference type="ARBA" id="ARBA00022490"/>
    </source>
</evidence>
<dbReference type="GO" id="GO:0003677">
    <property type="term" value="F:DNA binding"/>
    <property type="evidence" value="ECO:0007669"/>
    <property type="project" value="UniProtKB-KW"/>
</dbReference>
<keyword evidence="3" id="KW-0805">Transcription regulation</keyword>
<proteinExistence type="predicted"/>
<keyword evidence="4" id="KW-0238">DNA-binding</keyword>
<dbReference type="GO" id="GO:0005829">
    <property type="term" value="C:cytosol"/>
    <property type="evidence" value="ECO:0007669"/>
    <property type="project" value="UniProtKB-ARBA"/>
</dbReference>
<keyword evidence="5" id="KW-0010">Activator</keyword>
<dbReference type="Pfam" id="PF00313">
    <property type="entry name" value="CSD"/>
    <property type="match status" value="1"/>
</dbReference>
<dbReference type="InterPro" id="IPR002059">
    <property type="entry name" value="CSP_DNA-bd"/>
</dbReference>
<dbReference type="SUPFAM" id="SSF50249">
    <property type="entry name" value="Nucleic acid-binding proteins"/>
    <property type="match status" value="1"/>
</dbReference>
<sequence length="75" mass="8467">MSSNNDEYQCGIVRWFLESKGIGFIQKSNVGSDIFIDHTTIEKSGYKVLVEGQKVEFIEKNGSRGPEAERIRIVS</sequence>
<evidence type="ECO:0000256" key="4">
    <source>
        <dbReference type="ARBA" id="ARBA00023125"/>
    </source>
</evidence>
<keyword evidence="9" id="KW-1185">Reference proteome</keyword>
<accession>A0A4P2VHC8</accession>
<dbReference type="OrthoDB" id="9800919at2"/>
<name>A0A4P2VHC8_FLUSA</name>
<dbReference type="PANTHER" id="PTHR46565">
    <property type="entry name" value="COLD SHOCK DOMAIN PROTEIN 2"/>
    <property type="match status" value="1"/>
</dbReference>
<dbReference type="RefSeq" id="WP_130606660.1">
    <property type="nucleotide sequence ID" value="NZ_AP019368.1"/>
</dbReference>
<dbReference type="AlphaFoldDB" id="A0A4P2VHC8"/>
<dbReference type="PANTHER" id="PTHR46565:SF20">
    <property type="entry name" value="COLD SHOCK DOMAIN-CONTAINING PROTEIN 4"/>
    <property type="match status" value="1"/>
</dbReference>
<organism evidence="8 9">
    <name type="scientific">Fluviispira sanaruensis</name>
    <dbReference type="NCBI Taxonomy" id="2493639"/>
    <lineage>
        <taxon>Bacteria</taxon>
        <taxon>Pseudomonadati</taxon>
        <taxon>Bdellovibrionota</taxon>
        <taxon>Oligoflexia</taxon>
        <taxon>Silvanigrellales</taxon>
        <taxon>Silvanigrellaceae</taxon>
        <taxon>Fluviispira</taxon>
    </lineage>
</organism>
<feature type="domain" description="CSD" evidence="7">
    <location>
        <begin position="8"/>
        <end position="73"/>
    </location>
</feature>
<evidence type="ECO:0000259" key="7">
    <source>
        <dbReference type="PROSITE" id="PS51857"/>
    </source>
</evidence>
<keyword evidence="6" id="KW-0804">Transcription</keyword>
<evidence type="ECO:0000256" key="5">
    <source>
        <dbReference type="ARBA" id="ARBA00023159"/>
    </source>
</evidence>
<evidence type="ECO:0000256" key="6">
    <source>
        <dbReference type="ARBA" id="ARBA00023163"/>
    </source>
</evidence>
<dbReference type="Proteomes" id="UP000291236">
    <property type="component" value="Chromosome"/>
</dbReference>
<dbReference type="PROSITE" id="PS51857">
    <property type="entry name" value="CSD_2"/>
    <property type="match status" value="1"/>
</dbReference>
<evidence type="ECO:0000313" key="9">
    <source>
        <dbReference type="Proteomes" id="UP000291236"/>
    </source>
</evidence>
<keyword evidence="2" id="KW-0963">Cytoplasm</keyword>
<dbReference type="InterPro" id="IPR012156">
    <property type="entry name" value="Cold_shock_CspA"/>
</dbReference>
<dbReference type="InterPro" id="IPR012340">
    <property type="entry name" value="NA-bd_OB-fold"/>
</dbReference>
<protein>
    <submittedName>
        <fullName evidence="8">Cold-shock protein</fullName>
    </submittedName>
</protein>
<dbReference type="PRINTS" id="PR00050">
    <property type="entry name" value="COLDSHOCK"/>
</dbReference>
<dbReference type="SMART" id="SM00357">
    <property type="entry name" value="CSP"/>
    <property type="match status" value="1"/>
</dbReference>
<comment type="subcellular location">
    <subcellularLocation>
        <location evidence="1">Cytoplasm</location>
    </subcellularLocation>
</comment>
<dbReference type="KEGG" id="sbf:JCM31447_07370"/>
<gene>
    <name evidence="8" type="ORF">JCM31447_07370</name>
</gene>